<keyword evidence="3" id="KW-1185">Reference proteome</keyword>
<dbReference type="AlphaFoldDB" id="A0A2A2LQL4"/>
<feature type="region of interest" description="Disordered" evidence="1">
    <location>
        <begin position="78"/>
        <end position="99"/>
    </location>
</feature>
<organism evidence="2 3">
    <name type="scientific">Diploscapter pachys</name>
    <dbReference type="NCBI Taxonomy" id="2018661"/>
    <lineage>
        <taxon>Eukaryota</taxon>
        <taxon>Metazoa</taxon>
        <taxon>Ecdysozoa</taxon>
        <taxon>Nematoda</taxon>
        <taxon>Chromadorea</taxon>
        <taxon>Rhabditida</taxon>
        <taxon>Rhabditina</taxon>
        <taxon>Rhabditomorpha</taxon>
        <taxon>Rhabditoidea</taxon>
        <taxon>Rhabditidae</taxon>
        <taxon>Diploscapter</taxon>
    </lineage>
</organism>
<sequence>MIMMGVGPTMSDLFALGYPECVYPKMVIATSNDGQFQGRTLIQANRLAMLADRGKSSKLAKYRCLYCHFHYKEWEKEMQRHEKSRGNSERKNEGVRLKE</sequence>
<evidence type="ECO:0000313" key="3">
    <source>
        <dbReference type="Proteomes" id="UP000218231"/>
    </source>
</evidence>
<name>A0A2A2LQL4_9BILA</name>
<gene>
    <name evidence="2" type="ORF">WR25_06022</name>
</gene>
<dbReference type="EMBL" id="LIAE01006519">
    <property type="protein sequence ID" value="PAV88448.1"/>
    <property type="molecule type" value="Genomic_DNA"/>
</dbReference>
<dbReference type="Proteomes" id="UP000218231">
    <property type="component" value="Unassembled WGS sequence"/>
</dbReference>
<proteinExistence type="predicted"/>
<evidence type="ECO:0000256" key="1">
    <source>
        <dbReference type="SAM" id="MobiDB-lite"/>
    </source>
</evidence>
<accession>A0A2A2LQL4</accession>
<comment type="caution">
    <text evidence="2">The sequence shown here is derived from an EMBL/GenBank/DDBJ whole genome shotgun (WGS) entry which is preliminary data.</text>
</comment>
<protein>
    <submittedName>
        <fullName evidence="2">Uncharacterized protein</fullName>
    </submittedName>
</protein>
<evidence type="ECO:0000313" key="2">
    <source>
        <dbReference type="EMBL" id="PAV88448.1"/>
    </source>
</evidence>
<reference evidence="2 3" key="1">
    <citation type="journal article" date="2017" name="Curr. Biol.">
        <title>Genome architecture and evolution of a unichromosomal asexual nematode.</title>
        <authorList>
            <person name="Fradin H."/>
            <person name="Zegar C."/>
            <person name="Gutwein M."/>
            <person name="Lucas J."/>
            <person name="Kovtun M."/>
            <person name="Corcoran D."/>
            <person name="Baugh L.R."/>
            <person name="Kiontke K."/>
            <person name="Gunsalus K."/>
            <person name="Fitch D.H."/>
            <person name="Piano F."/>
        </authorList>
    </citation>
    <scope>NUCLEOTIDE SEQUENCE [LARGE SCALE GENOMIC DNA]</scope>
    <source>
        <strain evidence="2">PF1309</strain>
    </source>
</reference>